<reference evidence="1" key="1">
    <citation type="submission" date="2021-01" db="EMBL/GenBank/DDBJ databases">
        <authorList>
            <person name="Corre E."/>
            <person name="Pelletier E."/>
            <person name="Niang G."/>
            <person name="Scheremetjew M."/>
            <person name="Finn R."/>
            <person name="Kale V."/>
            <person name="Holt S."/>
            <person name="Cochrane G."/>
            <person name="Meng A."/>
            <person name="Brown T."/>
            <person name="Cohen L."/>
        </authorList>
    </citation>
    <scope>NUCLEOTIDE SEQUENCE</scope>
    <source>
        <strain evidence="1">NIES-381</strain>
    </source>
</reference>
<organism evidence="1">
    <name type="scientific">Eutreptiella gymnastica</name>
    <dbReference type="NCBI Taxonomy" id="73025"/>
    <lineage>
        <taxon>Eukaryota</taxon>
        <taxon>Discoba</taxon>
        <taxon>Euglenozoa</taxon>
        <taxon>Euglenida</taxon>
        <taxon>Spirocuta</taxon>
        <taxon>Euglenophyceae</taxon>
        <taxon>Eutreptiales</taxon>
        <taxon>Eutreptiaceae</taxon>
        <taxon>Eutreptiella</taxon>
    </lineage>
</organism>
<protein>
    <submittedName>
        <fullName evidence="1">Uncharacterized protein</fullName>
    </submittedName>
</protein>
<evidence type="ECO:0000313" key="1">
    <source>
        <dbReference type="EMBL" id="CAD9039346.1"/>
    </source>
</evidence>
<gene>
    <name evidence="1" type="ORF">EGYM00392_LOCUS50511</name>
    <name evidence="2" type="ORF">EGYM00392_LOCUS50514</name>
</gene>
<evidence type="ECO:0000313" key="2">
    <source>
        <dbReference type="EMBL" id="CAD9039348.1"/>
    </source>
</evidence>
<dbReference type="EMBL" id="HBGA01136334">
    <property type="protein sequence ID" value="CAD9039348.1"/>
    <property type="molecule type" value="Transcribed_RNA"/>
</dbReference>
<dbReference type="AlphaFoldDB" id="A0A6U8MHD4"/>
<accession>A0A6U8MHD4</accession>
<name>A0A6U8MHD4_9EUGL</name>
<dbReference type="EMBL" id="HBGA01136329">
    <property type="protein sequence ID" value="CAD9039346.1"/>
    <property type="molecule type" value="Transcribed_RNA"/>
</dbReference>
<proteinExistence type="predicted"/>
<sequence>MQKIKNIVLEMLDGSASTTCTKLAFYLFTLVVALCAKTLECTVSQGEKCHVCWQCTSNGQHHCKVPKLYSKLCTRDAVYKKLNIRAHFGCGVSYTCNKDC</sequence>